<dbReference type="PATRIC" id="fig|1434109.4.peg.2355"/>
<feature type="transmembrane region" description="Helical" evidence="1">
    <location>
        <begin position="59"/>
        <end position="83"/>
    </location>
</feature>
<dbReference type="Proteomes" id="UP000033038">
    <property type="component" value="Chromosome"/>
</dbReference>
<name>A0A0E3QMX5_METBA</name>
<evidence type="ECO:0000256" key="1">
    <source>
        <dbReference type="SAM" id="Phobius"/>
    </source>
</evidence>
<reference evidence="2 3" key="1">
    <citation type="submission" date="2014-07" db="EMBL/GenBank/DDBJ databases">
        <title>Methanogenic archaea and the global carbon cycle.</title>
        <authorList>
            <person name="Henriksen J.R."/>
            <person name="Luke J."/>
            <person name="Reinhart S."/>
            <person name="Benedict M.N."/>
            <person name="Youngblut N.D."/>
            <person name="Metcalf M.E."/>
            <person name="Whitaker R.J."/>
            <person name="Metcalf W.W."/>
        </authorList>
    </citation>
    <scope>NUCLEOTIDE SEQUENCE [LARGE SCALE GENOMIC DNA]</scope>
    <source>
        <strain evidence="2 3">Wiesmoor</strain>
    </source>
</reference>
<dbReference type="AlphaFoldDB" id="A0A0E3QMX5"/>
<dbReference type="KEGG" id="mbw:MSBRW_1851"/>
<keyword evidence="1" id="KW-0812">Transmembrane</keyword>
<keyword evidence="1" id="KW-1133">Transmembrane helix</keyword>
<proteinExistence type="predicted"/>
<keyword evidence="1" id="KW-0472">Membrane</keyword>
<feature type="transmembrane region" description="Helical" evidence="1">
    <location>
        <begin position="20"/>
        <end position="39"/>
    </location>
</feature>
<gene>
    <name evidence="2" type="ORF">MSBRW_1851</name>
</gene>
<dbReference type="HOGENOM" id="CLU_2271026_0_0_2"/>
<evidence type="ECO:0000313" key="3">
    <source>
        <dbReference type="Proteomes" id="UP000033038"/>
    </source>
</evidence>
<dbReference type="RefSeq" id="WP_052305908.1">
    <property type="nucleotide sequence ID" value="NZ_CP009526.1"/>
</dbReference>
<dbReference type="Gene3D" id="1.20.1740.10">
    <property type="entry name" value="Amino acid/polyamine transporter I"/>
    <property type="match status" value="1"/>
</dbReference>
<protein>
    <submittedName>
        <fullName evidence="2">Amino acid transporter</fullName>
    </submittedName>
</protein>
<dbReference type="GeneID" id="68903953"/>
<organism evidence="2 3">
    <name type="scientific">Methanosarcina barkeri str. Wiesmoor</name>
    <dbReference type="NCBI Taxonomy" id="1434109"/>
    <lineage>
        <taxon>Archaea</taxon>
        <taxon>Methanobacteriati</taxon>
        <taxon>Methanobacteriota</taxon>
        <taxon>Stenosarchaea group</taxon>
        <taxon>Methanomicrobia</taxon>
        <taxon>Methanosarcinales</taxon>
        <taxon>Methanosarcinaceae</taxon>
        <taxon>Methanosarcina</taxon>
    </lineage>
</organism>
<sequence length="102" mass="11007">MEPGYFLFSGQLLRFTGNAVYISFIIAEVVALLNAYSYAKLGVRYQSAGGPVEFILKGFGDGVLSGGLNLLLWVSYVFALALYSKGFSFYAVTFLPPGSAQV</sequence>
<accession>A0A0E3QMX5</accession>
<evidence type="ECO:0000313" key="2">
    <source>
        <dbReference type="EMBL" id="AKB51104.1"/>
    </source>
</evidence>
<dbReference type="EMBL" id="CP009526">
    <property type="protein sequence ID" value="AKB51104.1"/>
    <property type="molecule type" value="Genomic_DNA"/>
</dbReference>